<protein>
    <recommendedName>
        <fullName evidence="4">MULE transposase domain-containing protein</fullName>
    </recommendedName>
</protein>
<feature type="compositionally biased region" description="Basic and acidic residues" evidence="1">
    <location>
        <begin position="158"/>
        <end position="184"/>
    </location>
</feature>
<sequence>MAYTDQDPTTQVFYRITPIDEDDKTFLHYVFWSFGPSIDGFKYCKPVISIDGTHLYGKYQEKLLVTMTTDANNKVFPLAFAVVNWIPCSHAIRVCNAVNIDSTTYIQPCYSLDYALNTYSHEFVVPKLQSLWRDSMGPKWLPNLALMRGKGQPMKSRIRNEMDGVRNKDREPGWRREDADLIES</sequence>
<dbReference type="EMBL" id="JAZDWU010000012">
    <property type="protein sequence ID" value="KAK9982949.1"/>
    <property type="molecule type" value="Genomic_DNA"/>
</dbReference>
<evidence type="ECO:0000313" key="3">
    <source>
        <dbReference type="Proteomes" id="UP001459277"/>
    </source>
</evidence>
<evidence type="ECO:0000313" key="2">
    <source>
        <dbReference type="EMBL" id="KAK9982949.1"/>
    </source>
</evidence>
<keyword evidence="3" id="KW-1185">Reference proteome</keyword>
<organism evidence="2 3">
    <name type="scientific">Lithocarpus litseifolius</name>
    <dbReference type="NCBI Taxonomy" id="425828"/>
    <lineage>
        <taxon>Eukaryota</taxon>
        <taxon>Viridiplantae</taxon>
        <taxon>Streptophyta</taxon>
        <taxon>Embryophyta</taxon>
        <taxon>Tracheophyta</taxon>
        <taxon>Spermatophyta</taxon>
        <taxon>Magnoliopsida</taxon>
        <taxon>eudicotyledons</taxon>
        <taxon>Gunneridae</taxon>
        <taxon>Pentapetalae</taxon>
        <taxon>rosids</taxon>
        <taxon>fabids</taxon>
        <taxon>Fagales</taxon>
        <taxon>Fagaceae</taxon>
        <taxon>Lithocarpus</taxon>
    </lineage>
</organism>
<dbReference type="Proteomes" id="UP001459277">
    <property type="component" value="Unassembled WGS sequence"/>
</dbReference>
<name>A0AAW2BDA1_9ROSI</name>
<dbReference type="PANTHER" id="PTHR31973">
    <property type="entry name" value="POLYPROTEIN, PUTATIVE-RELATED"/>
    <property type="match status" value="1"/>
</dbReference>
<evidence type="ECO:0000256" key="1">
    <source>
        <dbReference type="SAM" id="MobiDB-lite"/>
    </source>
</evidence>
<dbReference type="PANTHER" id="PTHR31973:SF195">
    <property type="entry name" value="MUDR FAMILY TRANSPOSASE"/>
    <property type="match status" value="1"/>
</dbReference>
<proteinExistence type="predicted"/>
<feature type="region of interest" description="Disordered" evidence="1">
    <location>
        <begin position="152"/>
        <end position="184"/>
    </location>
</feature>
<reference evidence="2 3" key="1">
    <citation type="submission" date="2024-01" db="EMBL/GenBank/DDBJ databases">
        <title>A telomere-to-telomere, gap-free genome of sweet tea (Lithocarpus litseifolius).</title>
        <authorList>
            <person name="Zhou J."/>
        </authorList>
    </citation>
    <scope>NUCLEOTIDE SEQUENCE [LARGE SCALE GENOMIC DNA]</scope>
    <source>
        <strain evidence="2">Zhou-2022a</strain>
        <tissue evidence="2">Leaf</tissue>
    </source>
</reference>
<accession>A0AAW2BDA1</accession>
<comment type="caution">
    <text evidence="2">The sequence shown here is derived from an EMBL/GenBank/DDBJ whole genome shotgun (WGS) entry which is preliminary data.</text>
</comment>
<evidence type="ECO:0008006" key="4">
    <source>
        <dbReference type="Google" id="ProtNLM"/>
    </source>
</evidence>
<dbReference type="AlphaFoldDB" id="A0AAW2BDA1"/>
<gene>
    <name evidence="2" type="ORF">SO802_032474</name>
</gene>